<proteinExistence type="predicted"/>
<evidence type="ECO:0000256" key="1">
    <source>
        <dbReference type="ARBA" id="ARBA00003211"/>
    </source>
</evidence>
<feature type="signal peptide" evidence="4">
    <location>
        <begin position="1"/>
        <end position="18"/>
    </location>
</feature>
<dbReference type="GeneID" id="132805153"/>
<dbReference type="SUPFAM" id="SSF47699">
    <property type="entry name" value="Bifunctional inhibitor/lipid-transfer protein/seed storage 2S albumin"/>
    <property type="match status" value="1"/>
</dbReference>
<evidence type="ECO:0000256" key="2">
    <source>
        <dbReference type="ARBA" id="ARBA00022448"/>
    </source>
</evidence>
<keyword evidence="3" id="KW-0446">Lipid-binding</keyword>
<dbReference type="Proteomes" id="UP001652623">
    <property type="component" value="Chromosome 8"/>
</dbReference>
<evidence type="ECO:0000256" key="4">
    <source>
        <dbReference type="SAM" id="SignalP"/>
    </source>
</evidence>
<dbReference type="Gene3D" id="1.10.110.10">
    <property type="entry name" value="Plant lipid-transfer and hydrophobic proteins"/>
    <property type="match status" value="1"/>
</dbReference>
<gene>
    <name evidence="7" type="primary">LOC132805153</name>
</gene>
<evidence type="ECO:0000256" key="3">
    <source>
        <dbReference type="ARBA" id="ARBA00023121"/>
    </source>
</evidence>
<evidence type="ECO:0000313" key="7">
    <source>
        <dbReference type="RefSeq" id="XP_060676042.1"/>
    </source>
</evidence>
<comment type="function">
    <text evidence="1">Plant non-specific lipid-transfer proteins transfer phospholipids as well as galactolipids across membranes. May play a role in wax or cutin deposition in the cell walls of expanding epidermal cells and certain secretory tissues.</text>
</comment>
<dbReference type="PANTHER" id="PTHR33286:SF7">
    <property type="entry name" value="BIFUNCTIONAL INHIBITOR_PLANT LIPID TRANSFER PROTEIN_SEED STORAGE HELICAL DOMAIN-CONTAINING PROTEIN"/>
    <property type="match status" value="1"/>
</dbReference>
<accession>A0ABM4AH36</accession>
<keyword evidence="2" id="KW-0813">Transport</keyword>
<dbReference type="InterPro" id="IPR016140">
    <property type="entry name" value="Bifunc_inhib/LTP/seed_store"/>
</dbReference>
<evidence type="ECO:0000259" key="5">
    <source>
        <dbReference type="Pfam" id="PF14368"/>
    </source>
</evidence>
<sequence length="106" mass="11622">MVIIMVMVILGNFEEVSILGNNGEASPSQCKEEKDLLVKECKPIMLGSNPTGSCCQRIRAVHMECVCPLVTPKIANLINIKRLIKQMKGCGRTVPHHFKCGSITTP</sequence>
<feature type="domain" description="Bifunctional inhibitor/plant lipid transfer protein/seed storage helical" evidence="5">
    <location>
        <begin position="22"/>
        <end position="100"/>
    </location>
</feature>
<keyword evidence="6" id="KW-1185">Reference proteome</keyword>
<protein>
    <submittedName>
        <fullName evidence="7">Uncharacterized protein LOC132805153</fullName>
    </submittedName>
</protein>
<feature type="chain" id="PRO_5045475419" evidence="4">
    <location>
        <begin position="19"/>
        <end position="106"/>
    </location>
</feature>
<reference evidence="7" key="1">
    <citation type="submission" date="2025-08" db="UniProtKB">
        <authorList>
            <consortium name="RefSeq"/>
        </authorList>
    </citation>
    <scope>IDENTIFICATION</scope>
    <source>
        <tissue evidence="7">Seedling</tissue>
    </source>
</reference>
<evidence type="ECO:0000313" key="6">
    <source>
        <dbReference type="Proteomes" id="UP001652623"/>
    </source>
</evidence>
<keyword evidence="4" id="KW-0732">Signal</keyword>
<dbReference type="PANTHER" id="PTHR33286">
    <property type="entry name" value="BIFUNCTIONAL INHIBITOR/LIPID-TRANSFER PROTEIN/SEED STORAGE 2S ALBUMIN SUPERFAMILY PROTEIN"/>
    <property type="match status" value="1"/>
</dbReference>
<name>A0ABM4AH36_ZIZJJ</name>
<organism evidence="6 7">
    <name type="scientific">Ziziphus jujuba</name>
    <name type="common">Chinese jujube</name>
    <name type="synonym">Ziziphus sativa</name>
    <dbReference type="NCBI Taxonomy" id="326968"/>
    <lineage>
        <taxon>Eukaryota</taxon>
        <taxon>Viridiplantae</taxon>
        <taxon>Streptophyta</taxon>
        <taxon>Embryophyta</taxon>
        <taxon>Tracheophyta</taxon>
        <taxon>Spermatophyta</taxon>
        <taxon>Magnoliopsida</taxon>
        <taxon>eudicotyledons</taxon>
        <taxon>Gunneridae</taxon>
        <taxon>Pentapetalae</taxon>
        <taxon>rosids</taxon>
        <taxon>fabids</taxon>
        <taxon>Rosales</taxon>
        <taxon>Rhamnaceae</taxon>
        <taxon>Paliureae</taxon>
        <taxon>Ziziphus</taxon>
    </lineage>
</organism>
<dbReference type="InterPro" id="IPR036312">
    <property type="entry name" value="Bifun_inhib/LTP/seed_sf"/>
</dbReference>
<dbReference type="Pfam" id="PF14368">
    <property type="entry name" value="LTP_2"/>
    <property type="match status" value="1"/>
</dbReference>
<dbReference type="RefSeq" id="XP_060676042.1">
    <property type="nucleotide sequence ID" value="XM_060820059.1"/>
</dbReference>